<name>A0ABV7P802_9PSEU</name>
<keyword evidence="1" id="KW-0812">Transmembrane</keyword>
<dbReference type="RefSeq" id="WP_378243250.1">
    <property type="nucleotide sequence ID" value="NZ_JBHRWK010000059.1"/>
</dbReference>
<evidence type="ECO:0000256" key="1">
    <source>
        <dbReference type="SAM" id="Phobius"/>
    </source>
</evidence>
<dbReference type="EMBL" id="JBHRWK010000059">
    <property type="protein sequence ID" value="MFC3454067.1"/>
    <property type="molecule type" value="Genomic_DNA"/>
</dbReference>
<proteinExistence type="predicted"/>
<sequence length="81" mass="8978">MTLLRTPIRPHRVLLLAGVLLAVAVIPHAAIVFVREIPATFVVVHAVAASTCFIVGEQRRQWRHRVDQVLKVAAEITAAHR</sequence>
<keyword evidence="1" id="KW-1133">Transmembrane helix</keyword>
<reference evidence="3" key="1">
    <citation type="journal article" date="2019" name="Int. J. Syst. Evol. Microbiol.">
        <title>The Global Catalogue of Microorganisms (GCM) 10K type strain sequencing project: providing services to taxonomists for standard genome sequencing and annotation.</title>
        <authorList>
            <consortium name="The Broad Institute Genomics Platform"/>
            <consortium name="The Broad Institute Genome Sequencing Center for Infectious Disease"/>
            <person name="Wu L."/>
            <person name="Ma J."/>
        </authorList>
    </citation>
    <scope>NUCLEOTIDE SEQUENCE [LARGE SCALE GENOMIC DNA]</scope>
    <source>
        <strain evidence="3">CGMCC 4.7676</strain>
    </source>
</reference>
<feature type="transmembrane region" description="Helical" evidence="1">
    <location>
        <begin position="39"/>
        <end position="56"/>
    </location>
</feature>
<gene>
    <name evidence="2" type="ORF">ACFOSH_31920</name>
</gene>
<accession>A0ABV7P802</accession>
<protein>
    <submittedName>
        <fullName evidence="2">Uncharacterized protein</fullName>
    </submittedName>
</protein>
<organism evidence="2 3">
    <name type="scientific">Amycolatopsis speibonae</name>
    <dbReference type="NCBI Taxonomy" id="1450224"/>
    <lineage>
        <taxon>Bacteria</taxon>
        <taxon>Bacillati</taxon>
        <taxon>Actinomycetota</taxon>
        <taxon>Actinomycetes</taxon>
        <taxon>Pseudonocardiales</taxon>
        <taxon>Pseudonocardiaceae</taxon>
        <taxon>Amycolatopsis</taxon>
    </lineage>
</organism>
<dbReference type="Proteomes" id="UP001595645">
    <property type="component" value="Unassembled WGS sequence"/>
</dbReference>
<evidence type="ECO:0000313" key="3">
    <source>
        <dbReference type="Proteomes" id="UP001595645"/>
    </source>
</evidence>
<keyword evidence="3" id="KW-1185">Reference proteome</keyword>
<comment type="caution">
    <text evidence="2">The sequence shown here is derived from an EMBL/GenBank/DDBJ whole genome shotgun (WGS) entry which is preliminary data.</text>
</comment>
<evidence type="ECO:0000313" key="2">
    <source>
        <dbReference type="EMBL" id="MFC3454067.1"/>
    </source>
</evidence>
<keyword evidence="1" id="KW-0472">Membrane</keyword>